<gene>
    <name evidence="1" type="ORF">ASZ90_013149</name>
</gene>
<name>A0A0W8F8E5_9ZZZZ</name>
<evidence type="ECO:0000313" key="1">
    <source>
        <dbReference type="EMBL" id="KUG17146.1"/>
    </source>
</evidence>
<dbReference type="AlphaFoldDB" id="A0A0W8F8E5"/>
<sequence>MIIFKGSVGDEIILNTGHDLEDATKIEMRVITPSGSNEVWDAVAHTTPEHIVHTIQEGEMVDEGIYIVRAYVEWEELHSYLGKPVLVHCLDISYVVPINEVRRTIQDKNPDRPLLSDEEIYDSLAASGGDTLAASLACAEALVARGAHKVSKKIGDRQINYSDLLGHYQALVEVLQAKIQQRDFSHGTYRGGKVEDKYPINFLYSDAN</sequence>
<dbReference type="EMBL" id="LNQE01001460">
    <property type="protein sequence ID" value="KUG17146.1"/>
    <property type="molecule type" value="Genomic_DNA"/>
</dbReference>
<accession>A0A0W8F8E5</accession>
<comment type="caution">
    <text evidence="1">The sequence shown here is derived from an EMBL/GenBank/DDBJ whole genome shotgun (WGS) entry which is preliminary data.</text>
</comment>
<proteinExistence type="predicted"/>
<reference evidence="1" key="1">
    <citation type="journal article" date="2015" name="Proc. Natl. Acad. Sci. U.S.A.">
        <title>Networks of energetic and metabolic interactions define dynamics in microbial communities.</title>
        <authorList>
            <person name="Embree M."/>
            <person name="Liu J.K."/>
            <person name="Al-Bassam M.M."/>
            <person name="Zengler K."/>
        </authorList>
    </citation>
    <scope>NUCLEOTIDE SEQUENCE</scope>
</reference>
<protein>
    <submittedName>
        <fullName evidence="1">Uncharacterized protein</fullName>
    </submittedName>
</protein>
<organism evidence="1">
    <name type="scientific">hydrocarbon metagenome</name>
    <dbReference type="NCBI Taxonomy" id="938273"/>
    <lineage>
        <taxon>unclassified sequences</taxon>
        <taxon>metagenomes</taxon>
        <taxon>ecological metagenomes</taxon>
    </lineage>
</organism>